<gene>
    <name evidence="1" type="ORF">FA95DRAFT_762144</name>
</gene>
<reference evidence="1" key="2">
    <citation type="journal article" date="2022" name="New Phytol.">
        <title>Evolutionary transition to the ectomycorrhizal habit in the genomes of a hyperdiverse lineage of mushroom-forming fungi.</title>
        <authorList>
            <person name="Looney B."/>
            <person name="Miyauchi S."/>
            <person name="Morin E."/>
            <person name="Drula E."/>
            <person name="Courty P.E."/>
            <person name="Kohler A."/>
            <person name="Kuo A."/>
            <person name="LaButti K."/>
            <person name="Pangilinan J."/>
            <person name="Lipzen A."/>
            <person name="Riley R."/>
            <person name="Andreopoulos W."/>
            <person name="He G."/>
            <person name="Johnson J."/>
            <person name="Nolan M."/>
            <person name="Tritt A."/>
            <person name="Barry K.W."/>
            <person name="Grigoriev I.V."/>
            <person name="Nagy L.G."/>
            <person name="Hibbett D."/>
            <person name="Henrissat B."/>
            <person name="Matheny P.B."/>
            <person name="Labbe J."/>
            <person name="Martin F.M."/>
        </authorList>
    </citation>
    <scope>NUCLEOTIDE SEQUENCE</scope>
    <source>
        <strain evidence="1">FP105234-sp</strain>
    </source>
</reference>
<proteinExistence type="predicted"/>
<dbReference type="EMBL" id="MU275867">
    <property type="protein sequence ID" value="KAI0049961.1"/>
    <property type="molecule type" value="Genomic_DNA"/>
</dbReference>
<sequence>MRSRPRFDFPVSALAPARPCREAPQLAVQAYIHVCWRHRAGIRLGCTARRRPCLRSKAPPAVRRCSRVPASNSLPAVPCREDPASSTRAYIQQVNSAPSMISVAVGHGRRQQLTSPPRHTQHIQRSVAMSVSVTFGSMRSRHHFSESLSGPVWRPPGRTAACRVQELIIIQQASASDRDSAPASSDSHTHTV</sequence>
<name>A0ACB8S0R5_9AGAM</name>
<keyword evidence="2" id="KW-1185">Reference proteome</keyword>
<reference evidence="1" key="1">
    <citation type="submission" date="2021-02" db="EMBL/GenBank/DDBJ databases">
        <authorList>
            <consortium name="DOE Joint Genome Institute"/>
            <person name="Ahrendt S."/>
            <person name="Looney B.P."/>
            <person name="Miyauchi S."/>
            <person name="Morin E."/>
            <person name="Drula E."/>
            <person name="Courty P.E."/>
            <person name="Chicoki N."/>
            <person name="Fauchery L."/>
            <person name="Kohler A."/>
            <person name="Kuo A."/>
            <person name="Labutti K."/>
            <person name="Pangilinan J."/>
            <person name="Lipzen A."/>
            <person name="Riley R."/>
            <person name="Andreopoulos W."/>
            <person name="He G."/>
            <person name="Johnson J."/>
            <person name="Barry K.W."/>
            <person name="Grigoriev I.V."/>
            <person name="Nagy L."/>
            <person name="Hibbett D."/>
            <person name="Henrissat B."/>
            <person name="Matheny P.B."/>
            <person name="Labbe J."/>
            <person name="Martin F."/>
        </authorList>
    </citation>
    <scope>NUCLEOTIDE SEQUENCE</scope>
    <source>
        <strain evidence="1">FP105234-sp</strain>
    </source>
</reference>
<dbReference type="Proteomes" id="UP000814033">
    <property type="component" value="Unassembled WGS sequence"/>
</dbReference>
<protein>
    <submittedName>
        <fullName evidence="1">Uncharacterized protein</fullName>
    </submittedName>
</protein>
<accession>A0ACB8S0R5</accession>
<organism evidence="1 2">
    <name type="scientific">Auriscalpium vulgare</name>
    <dbReference type="NCBI Taxonomy" id="40419"/>
    <lineage>
        <taxon>Eukaryota</taxon>
        <taxon>Fungi</taxon>
        <taxon>Dikarya</taxon>
        <taxon>Basidiomycota</taxon>
        <taxon>Agaricomycotina</taxon>
        <taxon>Agaricomycetes</taxon>
        <taxon>Russulales</taxon>
        <taxon>Auriscalpiaceae</taxon>
        <taxon>Auriscalpium</taxon>
    </lineage>
</organism>
<evidence type="ECO:0000313" key="2">
    <source>
        <dbReference type="Proteomes" id="UP000814033"/>
    </source>
</evidence>
<comment type="caution">
    <text evidence="1">The sequence shown here is derived from an EMBL/GenBank/DDBJ whole genome shotgun (WGS) entry which is preliminary data.</text>
</comment>
<evidence type="ECO:0000313" key="1">
    <source>
        <dbReference type="EMBL" id="KAI0049961.1"/>
    </source>
</evidence>